<evidence type="ECO:0000256" key="1">
    <source>
        <dbReference type="ARBA" id="ARBA00004370"/>
    </source>
</evidence>
<dbReference type="PANTHER" id="PTHR34001">
    <property type="entry name" value="BLL7405 PROTEIN"/>
    <property type="match status" value="1"/>
</dbReference>
<gene>
    <name evidence="7" type="ORF">DRW48_05405</name>
</gene>
<evidence type="ECO:0000256" key="5">
    <source>
        <dbReference type="SAM" id="SignalP"/>
    </source>
</evidence>
<dbReference type="Proteomes" id="UP000252023">
    <property type="component" value="Chromosome"/>
</dbReference>
<dbReference type="EMBL" id="CP030918">
    <property type="protein sequence ID" value="AXC51099.1"/>
    <property type="molecule type" value="Genomic_DNA"/>
</dbReference>
<evidence type="ECO:0000259" key="6">
    <source>
        <dbReference type="Pfam" id="PF13505"/>
    </source>
</evidence>
<feature type="signal peptide" evidence="5">
    <location>
        <begin position="1"/>
        <end position="20"/>
    </location>
</feature>
<keyword evidence="3" id="KW-0472">Membrane</keyword>
<dbReference type="InterPro" id="IPR051692">
    <property type="entry name" value="OMP-like"/>
</dbReference>
<dbReference type="InterPro" id="IPR027385">
    <property type="entry name" value="Beta-barrel_OMP"/>
</dbReference>
<dbReference type="Pfam" id="PF13505">
    <property type="entry name" value="OMP_b-brl"/>
    <property type="match status" value="1"/>
</dbReference>
<dbReference type="GO" id="GO:0016020">
    <property type="term" value="C:membrane"/>
    <property type="evidence" value="ECO:0007669"/>
    <property type="project" value="UniProtKB-SubCell"/>
</dbReference>
<dbReference type="InterPro" id="IPR011250">
    <property type="entry name" value="OMP/PagP_B-barrel"/>
</dbReference>
<dbReference type="OrthoDB" id="9815357at2"/>
<dbReference type="PANTHER" id="PTHR34001:SF3">
    <property type="entry name" value="BLL7405 PROTEIN"/>
    <property type="match status" value="1"/>
</dbReference>
<name>A0A344PNZ4_9RHOB</name>
<evidence type="ECO:0000313" key="8">
    <source>
        <dbReference type="Proteomes" id="UP000252023"/>
    </source>
</evidence>
<evidence type="ECO:0000256" key="3">
    <source>
        <dbReference type="ARBA" id="ARBA00023136"/>
    </source>
</evidence>
<evidence type="ECO:0000313" key="7">
    <source>
        <dbReference type="EMBL" id="AXC51099.1"/>
    </source>
</evidence>
<reference evidence="8" key="1">
    <citation type="submission" date="2018-07" db="EMBL/GenBank/DDBJ databases">
        <title>Genome sequencing of Paracoccus sp. SC2-6.</title>
        <authorList>
            <person name="Heo J."/>
            <person name="Kim S.-J."/>
            <person name="Kwon S.-W."/>
        </authorList>
    </citation>
    <scope>NUCLEOTIDE SEQUENCE [LARGE SCALE GENOMIC DNA]</scope>
    <source>
        <strain evidence="8">SC2-6</strain>
    </source>
</reference>
<keyword evidence="8" id="KW-1185">Reference proteome</keyword>
<sequence length="231" mass="24746">MISSLALAAAGLVGAQAANAGGYTPAVVEPPVTVAPVVETQVGNWQGAYVGATLGYATGEKDRIGLTENGQLIDPEIGDTKIRGVNGGVHVGYRWQRDRWVFGPELSFEGGSVDDSFTTASGVKVESKLKSKAALKLKTGYEVQPNMLVYGIAGVANGKYEYKYGDYNDDYTANGYVFGIGVERQINERMSVIGEIERNQFDKEKVELVPGITTTASPSYTNVKVGLNFKF</sequence>
<comment type="subcellular location">
    <subcellularLocation>
        <location evidence="1">Membrane</location>
    </subcellularLocation>
</comment>
<evidence type="ECO:0000256" key="4">
    <source>
        <dbReference type="ARBA" id="ARBA00038306"/>
    </source>
</evidence>
<feature type="chain" id="PRO_5016625342" evidence="5">
    <location>
        <begin position="21"/>
        <end position="231"/>
    </location>
</feature>
<dbReference type="Gene3D" id="2.40.160.20">
    <property type="match status" value="1"/>
</dbReference>
<comment type="similarity">
    <text evidence="4">Belongs to the Omp25/RopB family.</text>
</comment>
<accession>A0A344PNZ4</accession>
<dbReference type="KEGG" id="pars:DRW48_05405"/>
<dbReference type="SUPFAM" id="SSF56925">
    <property type="entry name" value="OMPA-like"/>
    <property type="match status" value="1"/>
</dbReference>
<organism evidence="7 8">
    <name type="scientific">Paracoccus suum</name>
    <dbReference type="NCBI Taxonomy" id="2259340"/>
    <lineage>
        <taxon>Bacteria</taxon>
        <taxon>Pseudomonadati</taxon>
        <taxon>Pseudomonadota</taxon>
        <taxon>Alphaproteobacteria</taxon>
        <taxon>Rhodobacterales</taxon>
        <taxon>Paracoccaceae</taxon>
        <taxon>Paracoccus</taxon>
    </lineage>
</organism>
<proteinExistence type="inferred from homology"/>
<protein>
    <submittedName>
        <fullName evidence="7">Porin family protein</fullName>
    </submittedName>
</protein>
<keyword evidence="2 5" id="KW-0732">Signal</keyword>
<evidence type="ECO:0000256" key="2">
    <source>
        <dbReference type="ARBA" id="ARBA00022729"/>
    </source>
</evidence>
<feature type="domain" description="Outer membrane protein beta-barrel" evidence="6">
    <location>
        <begin position="19"/>
        <end position="231"/>
    </location>
</feature>
<dbReference type="AlphaFoldDB" id="A0A344PNZ4"/>